<dbReference type="PANTHER" id="PTHR47691">
    <property type="entry name" value="REGULATOR-RELATED"/>
    <property type="match status" value="1"/>
</dbReference>
<dbReference type="SUPFAM" id="SSF52540">
    <property type="entry name" value="P-loop containing nucleoside triphosphate hydrolases"/>
    <property type="match status" value="1"/>
</dbReference>
<keyword evidence="2" id="KW-0238">DNA-binding</keyword>
<comment type="similarity">
    <text evidence="1">Belongs to the AfsR/DnrI/RedD regulatory family.</text>
</comment>
<dbReference type="InterPro" id="IPR049945">
    <property type="entry name" value="AAA_22"/>
</dbReference>
<name>A0ABW3W6K8_9ACTN</name>
<dbReference type="Pfam" id="PF13401">
    <property type="entry name" value="AAA_22"/>
    <property type="match status" value="1"/>
</dbReference>
<dbReference type="Gene3D" id="1.25.40.10">
    <property type="entry name" value="Tetratricopeptide repeat domain"/>
    <property type="match status" value="1"/>
</dbReference>
<organism evidence="6 7">
    <name type="scientific">Nocardioides ginsengisoli</name>
    <dbReference type="NCBI Taxonomy" id="363868"/>
    <lineage>
        <taxon>Bacteria</taxon>
        <taxon>Bacillati</taxon>
        <taxon>Actinomycetota</taxon>
        <taxon>Actinomycetes</taxon>
        <taxon>Propionibacteriales</taxon>
        <taxon>Nocardioidaceae</taxon>
        <taxon>Nocardioides</taxon>
    </lineage>
</organism>
<dbReference type="InterPro" id="IPR016032">
    <property type="entry name" value="Sig_transdc_resp-reg_C-effctor"/>
</dbReference>
<evidence type="ECO:0000313" key="7">
    <source>
        <dbReference type="Proteomes" id="UP001597229"/>
    </source>
</evidence>
<keyword evidence="7" id="KW-1185">Reference proteome</keyword>
<evidence type="ECO:0000259" key="4">
    <source>
        <dbReference type="SMART" id="SM00862"/>
    </source>
</evidence>
<dbReference type="Proteomes" id="UP001597229">
    <property type="component" value="Unassembled WGS sequence"/>
</dbReference>
<dbReference type="SUPFAM" id="SSF46894">
    <property type="entry name" value="C-terminal effector domain of the bipartite response regulators"/>
    <property type="match status" value="1"/>
</dbReference>
<dbReference type="PANTHER" id="PTHR47691:SF3">
    <property type="entry name" value="HTH-TYPE TRANSCRIPTIONAL REGULATOR RV0890C-RELATED"/>
    <property type="match status" value="1"/>
</dbReference>
<dbReference type="InterPro" id="IPR001867">
    <property type="entry name" value="OmpR/PhoB-type_DNA-bd"/>
</dbReference>
<accession>A0ABW3W6K8</accession>
<dbReference type="Pfam" id="PF00486">
    <property type="entry name" value="Trans_reg_C"/>
    <property type="match status" value="1"/>
</dbReference>
<dbReference type="Gene3D" id="1.10.10.10">
    <property type="entry name" value="Winged helix-like DNA-binding domain superfamily/Winged helix DNA-binding domain"/>
    <property type="match status" value="1"/>
</dbReference>
<dbReference type="SMART" id="SM01043">
    <property type="entry name" value="BTAD"/>
    <property type="match status" value="1"/>
</dbReference>
<feature type="domain" description="Bacterial transcriptional activator" evidence="5">
    <location>
        <begin position="94"/>
        <end position="210"/>
    </location>
</feature>
<dbReference type="InterPro" id="IPR058852">
    <property type="entry name" value="HTH_77"/>
</dbReference>
<dbReference type="InterPro" id="IPR027417">
    <property type="entry name" value="P-loop_NTPase"/>
</dbReference>
<dbReference type="Pfam" id="PF25872">
    <property type="entry name" value="HTH_77"/>
    <property type="match status" value="1"/>
</dbReference>
<feature type="domain" description="OmpR/PhoB-type" evidence="4">
    <location>
        <begin position="17"/>
        <end position="87"/>
    </location>
</feature>
<comment type="caution">
    <text evidence="6">The sequence shown here is derived from an EMBL/GenBank/DDBJ whole genome shotgun (WGS) entry which is preliminary data.</text>
</comment>
<proteinExistence type="inferred from homology"/>
<gene>
    <name evidence="6" type="ORF">ACFQ3F_24255</name>
</gene>
<reference evidence="7" key="1">
    <citation type="journal article" date="2019" name="Int. J. Syst. Evol. Microbiol.">
        <title>The Global Catalogue of Microorganisms (GCM) 10K type strain sequencing project: providing services to taxonomists for standard genome sequencing and annotation.</title>
        <authorList>
            <consortium name="The Broad Institute Genomics Platform"/>
            <consortium name="The Broad Institute Genome Sequencing Center for Infectious Disease"/>
            <person name="Wu L."/>
            <person name="Ma J."/>
        </authorList>
    </citation>
    <scope>NUCLEOTIDE SEQUENCE [LARGE SCALE GENOMIC DNA]</scope>
    <source>
        <strain evidence="7">CCUG 52478</strain>
    </source>
</reference>
<protein>
    <submittedName>
        <fullName evidence="6">BTAD domain-containing putative transcriptional regulator</fullName>
    </submittedName>
</protein>
<dbReference type="Pfam" id="PF03704">
    <property type="entry name" value="BTAD"/>
    <property type="match status" value="1"/>
</dbReference>
<dbReference type="InterPro" id="IPR005158">
    <property type="entry name" value="BTAD"/>
</dbReference>
<evidence type="ECO:0000313" key="6">
    <source>
        <dbReference type="EMBL" id="MFD1250926.1"/>
    </source>
</evidence>
<dbReference type="InterPro" id="IPR003593">
    <property type="entry name" value="AAA+_ATPase"/>
</dbReference>
<dbReference type="Gene3D" id="3.40.50.300">
    <property type="entry name" value="P-loop containing nucleotide triphosphate hydrolases"/>
    <property type="match status" value="1"/>
</dbReference>
<dbReference type="Pfam" id="PF13424">
    <property type="entry name" value="TPR_12"/>
    <property type="match status" value="1"/>
</dbReference>
<dbReference type="SMART" id="SM00862">
    <property type="entry name" value="Trans_reg_C"/>
    <property type="match status" value="1"/>
</dbReference>
<sequence length="1025" mass="109532">MTGGPRLRLAEEVTWDGAAVPGERTRVLLAVLADARGKSVGEERLIEEIWGDEPPANPTKALQVVVSRARSATAPDVVERAGHGYRLALDTGDVDVWTQDHAVEAARRAAAAGAWSEALPHLPHLGAEPALAGRILAAVGRYDEAWPLLAAADAADASDDGTFAALLRSEAAVRGVPAALARYETHRERLADRLGVDPAPELQALHQELLLRDRPVRSGLSHYATSLVGRDDDLGRLRVLVRTHRVVSILGPGGLGKTRLAQLVAAEADQPVVHVVELVGVVDPADVVAEVGSVLGVRDSLTGRRVLTPEQQRDVRSRIAQQLDQAPTLLVLDNCEHLIEAVADLVAFLVAVTPTLRVLTTTRAPLSIAAEHVFELSRLGASDAADLFRQRALAARPGVALPAAAVQEIVERLDGLPLAIELAAVKVRAMSVDDIATRLENRFALLRGGDRSAPDRHQTLLAVIDWSWNLLADRDRRGLRRLSVFHDGLTLDAAEQVLGADALATVEELVTQSLLTVLDGGDGRPLRYRMLETVREFGRVQLIDAGEEDDARRAHRDWAVAVADVFSARLFTRDQVATVDAVAVEENNLADALRRALAESDADAVVALVATLGGFWSIRGEHPRVIMLCEPVATVLTSVRAAPERADQARAAICLTLVNSWFSQQGALETLVDELAALGPGTTSRRIAAMTTVVLGASATTGTPMLSPTDALVDDPDPQVRSIALQWRSHERENLGDAAGAVAAAEAAVAAGAVEDGPWTRAVLHAQLAGLYSQMGRIAEAEPHARAAVPVLLRLGAHDDALEAMTVSAIACLERGDPVAAQRVLDEALALTDRPTPSGYSGRGTMLITQAEIAFARGDVDEGCRLVEEAAEAMAAISFPGMGDDADIAPWRIYGNTVAVVALALHGREARGRERYPWLADAARRVLDREPGFVDVPVVGLMLFALGSWALRFGTLAPADAVRLLALADRMSYPRFVPSLSWSRAVERCEAALPGELARIAPEYGERRGLDLLAETRGVIARLYG</sequence>
<dbReference type="EMBL" id="JBHTLX010000030">
    <property type="protein sequence ID" value="MFD1250926.1"/>
    <property type="molecule type" value="Genomic_DNA"/>
</dbReference>
<dbReference type="SMART" id="SM00382">
    <property type="entry name" value="AAA"/>
    <property type="match status" value="1"/>
</dbReference>
<dbReference type="InterPro" id="IPR036388">
    <property type="entry name" value="WH-like_DNA-bd_sf"/>
</dbReference>
<evidence type="ECO:0000256" key="2">
    <source>
        <dbReference type="ARBA" id="ARBA00023125"/>
    </source>
</evidence>
<evidence type="ECO:0000256" key="1">
    <source>
        <dbReference type="ARBA" id="ARBA00005820"/>
    </source>
</evidence>
<feature type="domain" description="AAA+ ATPase" evidence="3">
    <location>
        <begin position="243"/>
        <end position="380"/>
    </location>
</feature>
<dbReference type="PRINTS" id="PR00364">
    <property type="entry name" value="DISEASERSIST"/>
</dbReference>
<dbReference type="RefSeq" id="WP_367921059.1">
    <property type="nucleotide sequence ID" value="NZ_BAABAC010000039.1"/>
</dbReference>
<evidence type="ECO:0000259" key="5">
    <source>
        <dbReference type="SMART" id="SM01043"/>
    </source>
</evidence>
<dbReference type="SUPFAM" id="SSF48452">
    <property type="entry name" value="TPR-like"/>
    <property type="match status" value="2"/>
</dbReference>
<dbReference type="InterPro" id="IPR011990">
    <property type="entry name" value="TPR-like_helical_dom_sf"/>
</dbReference>
<evidence type="ECO:0000259" key="3">
    <source>
        <dbReference type="SMART" id="SM00382"/>
    </source>
</evidence>